<evidence type="ECO:0000313" key="1">
    <source>
        <dbReference type="EMBL" id="CAG6553130.1"/>
    </source>
</evidence>
<dbReference type="AlphaFoldDB" id="A0A8D8IEM8"/>
<proteinExistence type="predicted"/>
<dbReference type="EMBL" id="HBUE01355541">
    <property type="protein sequence ID" value="CAG6605464.1"/>
    <property type="molecule type" value="Transcribed_RNA"/>
</dbReference>
<organism evidence="1">
    <name type="scientific">Culex pipiens</name>
    <name type="common">House mosquito</name>
    <dbReference type="NCBI Taxonomy" id="7175"/>
    <lineage>
        <taxon>Eukaryota</taxon>
        <taxon>Metazoa</taxon>
        <taxon>Ecdysozoa</taxon>
        <taxon>Arthropoda</taxon>
        <taxon>Hexapoda</taxon>
        <taxon>Insecta</taxon>
        <taxon>Pterygota</taxon>
        <taxon>Neoptera</taxon>
        <taxon>Endopterygota</taxon>
        <taxon>Diptera</taxon>
        <taxon>Nematocera</taxon>
        <taxon>Culicoidea</taxon>
        <taxon>Culicidae</taxon>
        <taxon>Culicinae</taxon>
        <taxon>Culicini</taxon>
        <taxon>Culex</taxon>
        <taxon>Culex</taxon>
    </lineage>
</organism>
<protein>
    <submittedName>
        <fullName evidence="1">(northern house mosquito) hypothetical protein</fullName>
    </submittedName>
</protein>
<reference evidence="1" key="1">
    <citation type="submission" date="2021-05" db="EMBL/GenBank/DDBJ databases">
        <authorList>
            <person name="Alioto T."/>
            <person name="Alioto T."/>
            <person name="Gomez Garrido J."/>
        </authorList>
    </citation>
    <scope>NUCLEOTIDE SEQUENCE</scope>
</reference>
<name>A0A8D8IEM8_CULPI</name>
<dbReference type="EMBL" id="HBUE01248354">
    <property type="protein sequence ID" value="CAG6553130.1"/>
    <property type="molecule type" value="Transcribed_RNA"/>
</dbReference>
<sequence length="131" mass="15035">MQISCAFTKFYKTGIFTFDFHIGTFPRNISSRLLHNTASSFLSYRTAHCTTTRTASSPFSPFPPRSHTHTTTLRPKVLTFKIWRHIKGLNVQPNLLPLIKVTNSARACESFQRLLRRRRGHLSSDLNQDAN</sequence>
<accession>A0A8D8IEM8</accession>